<dbReference type="Proteomes" id="UP000494245">
    <property type="component" value="Unassembled WGS sequence"/>
</dbReference>
<dbReference type="RefSeq" id="WP_173081510.1">
    <property type="nucleotide sequence ID" value="NZ_BLTE01000002.1"/>
</dbReference>
<dbReference type="EC" id="2.1.1.315" evidence="1"/>
<name>A0A6V8LXE7_9BACT</name>
<evidence type="ECO:0000313" key="2">
    <source>
        <dbReference type="Proteomes" id="UP000494245"/>
    </source>
</evidence>
<organism evidence="1 2">
    <name type="scientific">Fundidesulfovibrio magnetotacticus</name>
    <dbReference type="NCBI Taxonomy" id="2730080"/>
    <lineage>
        <taxon>Bacteria</taxon>
        <taxon>Pseudomonadati</taxon>
        <taxon>Thermodesulfobacteriota</taxon>
        <taxon>Desulfovibrionia</taxon>
        <taxon>Desulfovibrionales</taxon>
        <taxon>Desulfovibrionaceae</taxon>
        <taxon>Fundidesulfovibrio</taxon>
    </lineage>
</organism>
<proteinExistence type="predicted"/>
<dbReference type="AlphaFoldDB" id="A0A6V8LXE7"/>
<keyword evidence="2" id="KW-1185">Reference proteome</keyword>
<dbReference type="EMBL" id="BLTE01000002">
    <property type="protein sequence ID" value="GFK92955.1"/>
    <property type="molecule type" value="Genomic_DNA"/>
</dbReference>
<dbReference type="PANTHER" id="PTHR43861">
    <property type="entry name" value="TRANS-ACONITATE 2-METHYLTRANSFERASE-RELATED"/>
    <property type="match status" value="1"/>
</dbReference>
<dbReference type="CDD" id="cd02440">
    <property type="entry name" value="AdoMet_MTases"/>
    <property type="match status" value="1"/>
</dbReference>
<keyword evidence="1" id="KW-0489">Methyltransferase</keyword>
<dbReference type="InterPro" id="IPR029063">
    <property type="entry name" value="SAM-dependent_MTases_sf"/>
</dbReference>
<dbReference type="Gene3D" id="3.40.50.150">
    <property type="entry name" value="Vaccinia Virus protein VP39"/>
    <property type="match status" value="1"/>
</dbReference>
<dbReference type="GO" id="GO:0008168">
    <property type="term" value="F:methyltransferase activity"/>
    <property type="evidence" value="ECO:0007669"/>
    <property type="project" value="UniProtKB-KW"/>
</dbReference>
<dbReference type="GO" id="GO:0032259">
    <property type="term" value="P:methylation"/>
    <property type="evidence" value="ECO:0007669"/>
    <property type="project" value="UniProtKB-KW"/>
</dbReference>
<reference evidence="1 2" key="2">
    <citation type="submission" date="2020-05" db="EMBL/GenBank/DDBJ databases">
        <title>Draft genome sequence of Desulfovibrio sp. strainFSS-1.</title>
        <authorList>
            <person name="Shimoshige H."/>
            <person name="Kobayashi H."/>
            <person name="Maekawa T."/>
        </authorList>
    </citation>
    <scope>NUCLEOTIDE SEQUENCE [LARGE SCALE GENOMIC DNA]</scope>
    <source>
        <strain evidence="1 2">SIID29052-01</strain>
    </source>
</reference>
<comment type="caution">
    <text evidence="1">The sequence shown here is derived from an EMBL/GenBank/DDBJ whole genome shotgun (WGS) entry which is preliminary data.</text>
</comment>
<dbReference type="SUPFAM" id="SSF53335">
    <property type="entry name" value="S-adenosyl-L-methionine-dependent methyltransferases"/>
    <property type="match status" value="1"/>
</dbReference>
<gene>
    <name evidence="1" type="ORF">NNJEOMEG_00783</name>
</gene>
<evidence type="ECO:0000313" key="1">
    <source>
        <dbReference type="EMBL" id="GFK92955.1"/>
    </source>
</evidence>
<accession>A0A6V8LXE7</accession>
<keyword evidence="1" id="KW-0808">Transferase</keyword>
<dbReference type="Pfam" id="PF13489">
    <property type="entry name" value="Methyltransf_23"/>
    <property type="match status" value="1"/>
</dbReference>
<protein>
    <submittedName>
        <fullName evidence="1">27-O-demethylrifamycin SV methyltransferase</fullName>
        <ecNumber evidence="1">2.1.1.315</ecNumber>
    </submittedName>
</protein>
<reference evidence="1 2" key="1">
    <citation type="submission" date="2020-04" db="EMBL/GenBank/DDBJ databases">
        <authorList>
            <consortium name="Desulfovibrio sp. FSS-1 genome sequencing consortium"/>
            <person name="Shimoshige H."/>
            <person name="Kobayashi H."/>
            <person name="Maekawa T."/>
        </authorList>
    </citation>
    <scope>NUCLEOTIDE SEQUENCE [LARGE SCALE GENOMIC DNA]</scope>
    <source>
        <strain evidence="1 2">SIID29052-01</strain>
    </source>
</reference>
<sequence length="202" mass="23232">MYDKDYYRGKNSGYVLSYDILRHPFFWRDELATLARFKPRGRLLDIGCAFGHFLAAAGDAYERYGLDVSPDAVERARAEHGGSIRFEVRDFAAQDVPYPGTFDVVTMFNVIEHFEDPAPVLARLASFLSPGGIVFLRFPFRDPPFCRDKYHFYRPLEEWKRIIGQHLRIVHARTWFTLWGKCSSVPMPAALSNFVSLVATGR</sequence>